<gene>
    <name evidence="1" type="ordered locus">BARCL_1343</name>
</gene>
<dbReference type="HOGENOM" id="CLU_3132718_0_0_5"/>
<evidence type="ECO:0000313" key="2">
    <source>
        <dbReference type="Proteomes" id="UP000009101"/>
    </source>
</evidence>
<dbReference type="EMBL" id="FN645454">
    <property type="protein sequence ID" value="CBI77015.1"/>
    <property type="molecule type" value="Genomic_DNA"/>
</dbReference>
<dbReference type="AlphaFoldDB" id="E6YJH7"/>
<proteinExistence type="predicted"/>
<dbReference type="Proteomes" id="UP000009101">
    <property type="component" value="Chromosome"/>
</dbReference>
<sequence length="49" mass="5856">MRITHIENKAIICDNLQVYGKLRFLKKLFYQEIRNLPGTIELNYKSKNS</sequence>
<reference evidence="1 2" key="2">
    <citation type="journal article" date="2011" name="PLoS Genet.">
        <title>Parallel evolution of a type IV secretion system in radiating lineages of the host-restricted bacterial pathogen Bartonella.</title>
        <authorList>
            <person name="Engel P."/>
            <person name="Salzburger W."/>
            <person name="Liesch M."/>
            <person name="Chang C.C."/>
            <person name="Maruyama S."/>
            <person name="Lanz C."/>
            <person name="Calteau A."/>
            <person name="Lajus A."/>
            <person name="Medigue C."/>
            <person name="Schuster S.C."/>
            <person name="Dehio C."/>
        </authorList>
    </citation>
    <scope>NUCLEOTIDE SEQUENCE [LARGE SCALE GENOMIC DNA]</scope>
    <source>
        <strain evidence="2">CIP 104772 / 73</strain>
    </source>
</reference>
<accession>E6YJH7</accession>
<protein>
    <submittedName>
        <fullName evidence="1">Uncharacterized protein</fullName>
    </submittedName>
</protein>
<organism evidence="1 2">
    <name type="scientific">Bartonella clarridgeiae (strain CCUG 45776 / CIP 104772 / 73)</name>
    <dbReference type="NCBI Taxonomy" id="696125"/>
    <lineage>
        <taxon>Bacteria</taxon>
        <taxon>Pseudomonadati</taxon>
        <taxon>Pseudomonadota</taxon>
        <taxon>Alphaproteobacteria</taxon>
        <taxon>Hyphomicrobiales</taxon>
        <taxon>Bartonellaceae</taxon>
        <taxon>Bartonella</taxon>
    </lineage>
</organism>
<dbReference type="KEGG" id="bcd:BARCL_1343"/>
<evidence type="ECO:0000313" key="1">
    <source>
        <dbReference type="EMBL" id="CBI77015.1"/>
    </source>
</evidence>
<reference evidence="2" key="1">
    <citation type="submission" date="2009-11" db="EMBL/GenBank/DDBJ databases">
        <title>Genome sequencing of Bartonella species and comparative genomics.</title>
        <authorList>
            <person name="Engel P."/>
            <person name="Salzburger W."/>
            <person name="Marius L."/>
            <person name="Chao-Chin C."/>
            <person name="Soichi M."/>
            <person name="Christa L."/>
            <person name="Alexandra C."/>
            <person name="Aurelie L."/>
            <person name="Claudine M."/>
            <person name="Stephan S.C."/>
            <person name="Christoph D."/>
        </authorList>
    </citation>
    <scope>NUCLEOTIDE SEQUENCE [LARGE SCALE GENOMIC DNA]</scope>
    <source>
        <strain evidence="2">CIP 104772 / 73</strain>
    </source>
</reference>
<keyword evidence="2" id="KW-1185">Reference proteome</keyword>
<name>E6YJH7_BARC7</name>